<evidence type="ECO:0000313" key="2">
    <source>
        <dbReference type="Proteomes" id="UP000006591"/>
    </source>
</evidence>
<reference evidence="1" key="2">
    <citation type="submission" date="2018-04" db="EMBL/GenBank/DDBJ databases">
        <title>OnivRS2 (Oryza nivara Reference Sequence Version 2).</title>
        <authorList>
            <person name="Zhang J."/>
            <person name="Kudrna D."/>
            <person name="Lee S."/>
            <person name="Talag J."/>
            <person name="Rajasekar S."/>
            <person name="Welchert J."/>
            <person name="Hsing Y.-I."/>
            <person name="Wing R.A."/>
        </authorList>
    </citation>
    <scope>NUCLEOTIDE SEQUENCE [LARGE SCALE GENOMIC DNA]</scope>
    <source>
        <strain evidence="1">SL10</strain>
    </source>
</reference>
<protein>
    <submittedName>
        <fullName evidence="1">Uncharacterized protein</fullName>
    </submittedName>
</protein>
<proteinExistence type="predicted"/>
<dbReference type="AlphaFoldDB" id="A0A0E0G311"/>
<dbReference type="HOGENOM" id="CLU_194830_0_0_1"/>
<keyword evidence="2" id="KW-1185">Reference proteome</keyword>
<reference evidence="1" key="1">
    <citation type="submission" date="2015-04" db="UniProtKB">
        <authorList>
            <consortium name="EnsemblPlants"/>
        </authorList>
    </citation>
    <scope>IDENTIFICATION</scope>
    <source>
        <strain evidence="1">SL10</strain>
    </source>
</reference>
<dbReference type="Gramene" id="ONIVA02G08330.2">
    <property type="protein sequence ID" value="ONIVA02G08330.2"/>
    <property type="gene ID" value="ONIVA02G08330"/>
</dbReference>
<name>A0A0E0G311_ORYNI</name>
<evidence type="ECO:0000313" key="1">
    <source>
        <dbReference type="EnsemblPlants" id="ONIVA02G08330.2"/>
    </source>
</evidence>
<organism evidence="1">
    <name type="scientific">Oryza nivara</name>
    <name type="common">Indian wild rice</name>
    <name type="synonym">Oryza sativa f. spontanea</name>
    <dbReference type="NCBI Taxonomy" id="4536"/>
    <lineage>
        <taxon>Eukaryota</taxon>
        <taxon>Viridiplantae</taxon>
        <taxon>Streptophyta</taxon>
        <taxon>Embryophyta</taxon>
        <taxon>Tracheophyta</taxon>
        <taxon>Spermatophyta</taxon>
        <taxon>Magnoliopsida</taxon>
        <taxon>Liliopsida</taxon>
        <taxon>Poales</taxon>
        <taxon>Poaceae</taxon>
        <taxon>BOP clade</taxon>
        <taxon>Oryzoideae</taxon>
        <taxon>Oryzeae</taxon>
        <taxon>Oryzinae</taxon>
        <taxon>Oryza</taxon>
    </lineage>
</organism>
<dbReference type="EnsemblPlants" id="ONIVA02G08330.2">
    <property type="protein sequence ID" value="ONIVA02G08330.2"/>
    <property type="gene ID" value="ONIVA02G08330"/>
</dbReference>
<accession>A0A0E0G311</accession>
<dbReference type="Proteomes" id="UP000006591">
    <property type="component" value="Chromosome 2"/>
</dbReference>
<sequence>MILPRFAFPLNLIPVLLRNIGNLIRVLLVALVPTDPATDYPLVYPVVKCNMSRLWGNKYAAAPDLARHCLLTSTQEQSFPCA</sequence>